<dbReference type="Proteomes" id="UP001500889">
    <property type="component" value="Chromosome E"/>
</dbReference>
<evidence type="ECO:0000313" key="2">
    <source>
        <dbReference type="EMBL" id="BFG03573.1"/>
    </source>
</evidence>
<keyword evidence="1" id="KW-1133">Transmembrane helix</keyword>
<name>A0AAU9G6M6_DROMD</name>
<feature type="transmembrane region" description="Helical" evidence="1">
    <location>
        <begin position="44"/>
        <end position="67"/>
    </location>
</feature>
<evidence type="ECO:0000256" key="1">
    <source>
        <dbReference type="SAM" id="Phobius"/>
    </source>
</evidence>
<organism evidence="2 3">
    <name type="scientific">Drosophila madeirensis</name>
    <name type="common">Fruit fly</name>
    <dbReference type="NCBI Taxonomy" id="30013"/>
    <lineage>
        <taxon>Eukaryota</taxon>
        <taxon>Metazoa</taxon>
        <taxon>Ecdysozoa</taxon>
        <taxon>Arthropoda</taxon>
        <taxon>Hexapoda</taxon>
        <taxon>Insecta</taxon>
        <taxon>Pterygota</taxon>
        <taxon>Neoptera</taxon>
        <taxon>Endopterygota</taxon>
        <taxon>Diptera</taxon>
        <taxon>Brachycera</taxon>
        <taxon>Muscomorpha</taxon>
        <taxon>Ephydroidea</taxon>
        <taxon>Drosophilidae</taxon>
        <taxon>Drosophila</taxon>
        <taxon>Sophophora</taxon>
    </lineage>
</organism>
<dbReference type="EMBL" id="AP029267">
    <property type="protein sequence ID" value="BFG03573.1"/>
    <property type="molecule type" value="Genomic_DNA"/>
</dbReference>
<sequence>MFKYKEMLLSRRIFENPILHLHLRCFHLYGYVASKDQFRPWLSLARCIFLTGSVWLSCVLMLTRVFQGYDSLKDRVLCLATAVLYFSMSAITLNALVQRKRE</sequence>
<keyword evidence="1" id="KW-0812">Transmembrane</keyword>
<protein>
    <submittedName>
        <fullName evidence="2">Odorant receptor 56a-like</fullName>
    </submittedName>
</protein>
<gene>
    <name evidence="2" type="ORF">DMAD_02800</name>
</gene>
<keyword evidence="2" id="KW-0675">Receptor</keyword>
<reference evidence="2 3" key="1">
    <citation type="submission" date="2024-02" db="EMBL/GenBank/DDBJ databases">
        <title>A chromosome-level genome assembly of Drosophila madeirensis, a fruit fly species endemic to Madeira island.</title>
        <authorList>
            <person name="Tomihara K."/>
            <person name="Llopart A."/>
            <person name="Yamamoto D."/>
        </authorList>
    </citation>
    <scope>NUCLEOTIDE SEQUENCE [LARGE SCALE GENOMIC DNA]</scope>
    <source>
        <strain evidence="2 3">RF1</strain>
    </source>
</reference>
<keyword evidence="1" id="KW-0472">Membrane</keyword>
<evidence type="ECO:0000313" key="3">
    <source>
        <dbReference type="Proteomes" id="UP001500889"/>
    </source>
</evidence>
<proteinExistence type="predicted"/>
<feature type="transmembrane region" description="Helical" evidence="1">
    <location>
        <begin position="79"/>
        <end position="97"/>
    </location>
</feature>
<keyword evidence="3" id="KW-1185">Reference proteome</keyword>
<accession>A0AAU9G6M6</accession>
<dbReference type="AlphaFoldDB" id="A0AAU9G6M6"/>